<dbReference type="SUPFAM" id="SSF51395">
    <property type="entry name" value="FMN-linked oxidoreductases"/>
    <property type="match status" value="1"/>
</dbReference>
<feature type="domain" description="NADH:flavin oxidoreductase/NADH oxidase N-terminal" evidence="1">
    <location>
        <begin position="5"/>
        <end position="333"/>
    </location>
</feature>
<dbReference type="Pfam" id="PF00724">
    <property type="entry name" value="Oxidored_FMN"/>
    <property type="match status" value="1"/>
</dbReference>
<evidence type="ECO:0000259" key="1">
    <source>
        <dbReference type="Pfam" id="PF00724"/>
    </source>
</evidence>
<accession>A0ABY0BY50</accession>
<organism evidence="2 3">
    <name type="scientific">Aliidiomarina sedimenti</name>
    <dbReference type="NCBI Taxonomy" id="1933879"/>
    <lineage>
        <taxon>Bacteria</taxon>
        <taxon>Pseudomonadati</taxon>
        <taxon>Pseudomonadota</taxon>
        <taxon>Gammaproteobacteria</taxon>
        <taxon>Alteromonadales</taxon>
        <taxon>Idiomarinaceae</taxon>
        <taxon>Aliidiomarina</taxon>
    </lineage>
</organism>
<dbReference type="Proteomes" id="UP000287410">
    <property type="component" value="Unassembled WGS sequence"/>
</dbReference>
<proteinExistence type="predicted"/>
<protein>
    <submittedName>
        <fullName evidence="2">Alkene reductase</fullName>
    </submittedName>
</protein>
<keyword evidence="3" id="KW-1185">Reference proteome</keyword>
<dbReference type="PANTHER" id="PTHR22893">
    <property type="entry name" value="NADH OXIDOREDUCTASE-RELATED"/>
    <property type="match status" value="1"/>
</dbReference>
<dbReference type="PANTHER" id="PTHR22893:SF55">
    <property type="entry name" value="OXIDOREDUCTASE-RELATED"/>
    <property type="match status" value="1"/>
</dbReference>
<dbReference type="EMBL" id="PIPN01000004">
    <property type="protein sequence ID" value="RUO29171.1"/>
    <property type="molecule type" value="Genomic_DNA"/>
</dbReference>
<evidence type="ECO:0000313" key="2">
    <source>
        <dbReference type="EMBL" id="RUO29171.1"/>
    </source>
</evidence>
<dbReference type="InterPro" id="IPR013785">
    <property type="entry name" value="Aldolase_TIM"/>
</dbReference>
<dbReference type="Gene3D" id="3.20.20.70">
    <property type="entry name" value="Aldolase class I"/>
    <property type="match status" value="1"/>
</dbReference>
<dbReference type="InterPro" id="IPR001155">
    <property type="entry name" value="OxRdtase_FMN_N"/>
</dbReference>
<dbReference type="RefSeq" id="WP_126789433.1">
    <property type="nucleotide sequence ID" value="NZ_PIPN01000004.1"/>
</dbReference>
<dbReference type="CDD" id="cd02933">
    <property type="entry name" value="OYE_like_FMN"/>
    <property type="match status" value="1"/>
</dbReference>
<comment type="caution">
    <text evidence="2">The sequence shown here is derived from an EMBL/GenBank/DDBJ whole genome shotgun (WGS) entry which is preliminary data.</text>
</comment>
<evidence type="ECO:0000313" key="3">
    <source>
        <dbReference type="Proteomes" id="UP000287410"/>
    </source>
</evidence>
<reference evidence="2 3" key="1">
    <citation type="journal article" date="2018" name="Front. Microbiol.">
        <title>Genome-Based Analysis Reveals the Taxonomy and Diversity of the Family Idiomarinaceae.</title>
        <authorList>
            <person name="Liu Y."/>
            <person name="Lai Q."/>
            <person name="Shao Z."/>
        </authorList>
    </citation>
    <scope>NUCLEOTIDE SEQUENCE [LARGE SCALE GENOMIC DNA]</scope>
    <source>
        <strain evidence="2 3">GBSy1</strain>
    </source>
</reference>
<dbReference type="InterPro" id="IPR045247">
    <property type="entry name" value="Oye-like"/>
</dbReference>
<sequence>MHTNLFSPVTLNPTLTLKNRVAMAPLTRCMAAADLTPTDDMAAYYARRADVGLIISEATIIRADAQGYPNVPGIFRPSHIEGWQKVTDAVHEKGGTMFCQLWHVGRVSHQVFHGSRPVSASAIGLNERIPRMPGLTYPVPRALGSGEIEQLIEDYAVAASNSRAAGFDGVEIHGANGYLLDQFLHYASNHREDEFGGSPENMVRFPLAVVDAVIAAVGADRVGLRLSPGAYANMTGDPRDKAVFQLLLAELDKRDLAYLHVGIFDDSMTFDALDGMRSSEFLRANYKGTFMGCGSYTADQADQGIAEGKFDLAAIGRPLIANPDYIQRVQQGEALVEYDAEMLKTLL</sequence>
<name>A0ABY0BY50_9GAMM</name>
<gene>
    <name evidence="2" type="ORF">CWE12_09290</name>
</gene>